<evidence type="ECO:0000259" key="6">
    <source>
        <dbReference type="PROSITE" id="PS51186"/>
    </source>
</evidence>
<keyword evidence="3 5" id="KW-0808">Transferase</keyword>
<feature type="domain" description="N-acetyltransferase" evidence="6">
    <location>
        <begin position="7"/>
        <end position="151"/>
    </location>
</feature>
<dbReference type="GO" id="GO:0030649">
    <property type="term" value="P:aminoglycoside antibiotic catabolic process"/>
    <property type="evidence" value="ECO:0007669"/>
    <property type="project" value="TreeGrafter"/>
</dbReference>
<evidence type="ECO:0000256" key="4">
    <source>
        <dbReference type="ARBA" id="ARBA00023315"/>
    </source>
</evidence>
<comment type="subunit">
    <text evidence="5">Homohexamer; trimer of dimers.</text>
</comment>
<accession>A0A164HZC7</accession>
<keyword evidence="8" id="KW-1185">Reference proteome</keyword>
<dbReference type="Pfam" id="PF13530">
    <property type="entry name" value="SCP2_2"/>
    <property type="match status" value="1"/>
</dbReference>
<dbReference type="AlphaFoldDB" id="A0A164HZC7"/>
<reference evidence="7 8" key="1">
    <citation type="submission" date="2016-04" db="EMBL/GenBank/DDBJ databases">
        <authorList>
            <person name="Evans L.H."/>
            <person name="Alamgir A."/>
            <person name="Owens N."/>
            <person name="Weber N.D."/>
            <person name="Virtaneva K."/>
            <person name="Barbian K."/>
            <person name="Babar A."/>
            <person name="Rosenke K."/>
        </authorList>
    </citation>
    <scope>NUCLEOTIDE SEQUENCE [LARGE SCALE GENOMIC DNA]</scope>
    <source>
        <strain evidence="7 8">IFM 0406</strain>
    </source>
</reference>
<dbReference type="Gene3D" id="3.40.630.30">
    <property type="match status" value="2"/>
</dbReference>
<dbReference type="InterPro" id="IPR041380">
    <property type="entry name" value="Acetyltransf_17"/>
</dbReference>
<feature type="active site" description="Proton acceptor; via carboxylate" evidence="5">
    <location>
        <position position="401"/>
    </location>
</feature>
<sequence>MTSRSGITLRSATPGDVDELLLLLNASFGSWSEPGEDAREFEVFPVEDAVVALDGDRIVGHSSWRTQTVTMPGERPVEVSTIANVAVAPTHRRRGILRAMYVDLHRRAEAAGLPLTMFTASQGAIYGRFGYGPAVTEHRVEIDRRLAAFRPDAPDAGGAELASIPVARRAVPEIYDRWRRLVPGAQRRPDASWQSRFDDYPLGRRGGSGLFALLHDDGYALYRYHRRDTGSVIEVVELRAVTPEAHAALWRTLLATELFDRIEATLPPDDQLPYLLTDPRRVRVVDRRDALWLRVMDVPAALTARTYLADLDLVVAVTDPFREAGGTFALRVRDGRADCEPTTRPADIELGIDVLGSLYFGAHRARGYASAQRLRTKTLAAVHALDAAFAVERDAELGWFY</sequence>
<dbReference type="GO" id="GO:0034069">
    <property type="term" value="F:aminoglycoside N-acetyltransferase activity"/>
    <property type="evidence" value="ECO:0007669"/>
    <property type="project" value="TreeGrafter"/>
</dbReference>
<feature type="binding site" evidence="5">
    <location>
        <begin position="85"/>
        <end position="87"/>
    </location>
    <ligand>
        <name>acetyl-CoA</name>
        <dbReference type="ChEBI" id="CHEBI:57288"/>
    </ligand>
</feature>
<organism evidence="7 8">
    <name type="scientific">Nocardia terpenica</name>
    <dbReference type="NCBI Taxonomy" id="455432"/>
    <lineage>
        <taxon>Bacteria</taxon>
        <taxon>Bacillati</taxon>
        <taxon>Actinomycetota</taxon>
        <taxon>Actinomycetes</taxon>
        <taxon>Mycobacteriales</taxon>
        <taxon>Nocardiaceae</taxon>
        <taxon>Nocardia</taxon>
    </lineage>
</organism>
<dbReference type="InterPro" id="IPR022902">
    <property type="entry name" value="NAcTrfase_Eis"/>
</dbReference>
<protein>
    <recommendedName>
        <fullName evidence="6">N-acetyltransferase domain-containing protein</fullName>
    </recommendedName>
</protein>
<dbReference type="Gene3D" id="3.30.1050.10">
    <property type="entry name" value="SCP2 sterol-binding domain"/>
    <property type="match status" value="1"/>
</dbReference>
<evidence type="ECO:0000256" key="5">
    <source>
        <dbReference type="HAMAP-Rule" id="MF_01812"/>
    </source>
</evidence>
<dbReference type="PROSITE" id="PS51186">
    <property type="entry name" value="GNAT"/>
    <property type="match status" value="1"/>
</dbReference>
<feature type="active site" description="Proton donor" evidence="5">
    <location>
        <position position="126"/>
    </location>
</feature>
<proteinExistence type="inferred from homology"/>
<feature type="binding site" evidence="5">
    <location>
        <begin position="93"/>
        <end position="98"/>
    </location>
    <ligand>
        <name>acetyl-CoA</name>
        <dbReference type="ChEBI" id="CHEBI:57288"/>
    </ligand>
</feature>
<keyword evidence="4 5" id="KW-0012">Acyltransferase</keyword>
<dbReference type="PANTHER" id="PTHR37817:SF1">
    <property type="entry name" value="N-ACETYLTRANSFERASE EIS"/>
    <property type="match status" value="1"/>
</dbReference>
<comment type="similarity">
    <text evidence="1 5">Belongs to the acetyltransferase Eis family.</text>
</comment>
<dbReference type="CDD" id="cd04301">
    <property type="entry name" value="NAT_SF"/>
    <property type="match status" value="1"/>
</dbReference>
<dbReference type="SUPFAM" id="SSF55729">
    <property type="entry name" value="Acyl-CoA N-acyltransferases (Nat)"/>
    <property type="match status" value="1"/>
</dbReference>
<dbReference type="Pfam" id="PF13527">
    <property type="entry name" value="Acetyltransf_9"/>
    <property type="match status" value="1"/>
</dbReference>
<dbReference type="RefSeq" id="WP_067580996.1">
    <property type="nucleotide sequence ID" value="NZ_JABMCZ010000002.1"/>
</dbReference>
<dbReference type="InterPro" id="IPR016181">
    <property type="entry name" value="Acyl_CoA_acyltransferase"/>
</dbReference>
<evidence type="ECO:0000256" key="1">
    <source>
        <dbReference type="ARBA" id="ARBA00009213"/>
    </source>
</evidence>
<evidence type="ECO:0000313" key="8">
    <source>
        <dbReference type="Proteomes" id="UP000076512"/>
    </source>
</evidence>
<dbReference type="OrthoDB" id="8399956at2"/>
<dbReference type="InterPro" id="IPR000182">
    <property type="entry name" value="GNAT_dom"/>
</dbReference>
<comment type="caution">
    <text evidence="7">The sequence shown here is derived from an EMBL/GenBank/DDBJ whole genome shotgun (WGS) entry which is preliminary data.</text>
</comment>
<comment type="caution">
    <text evidence="5">Lacks conserved residue(s) required for the propagation of feature annotation.</text>
</comment>
<dbReference type="PANTHER" id="PTHR37817">
    <property type="entry name" value="N-ACETYLTRANSFERASE EIS"/>
    <property type="match status" value="1"/>
</dbReference>
<evidence type="ECO:0000313" key="7">
    <source>
        <dbReference type="EMBL" id="KZM68955.1"/>
    </source>
</evidence>
<evidence type="ECO:0000256" key="3">
    <source>
        <dbReference type="ARBA" id="ARBA00022679"/>
    </source>
</evidence>
<dbReference type="InterPro" id="IPR025559">
    <property type="entry name" value="Eis_dom"/>
</dbReference>
<dbReference type="Pfam" id="PF17668">
    <property type="entry name" value="Acetyltransf_17"/>
    <property type="match status" value="1"/>
</dbReference>
<dbReference type="STRING" id="455432.AWN90_14455"/>
<dbReference type="NCBIfam" id="NF002367">
    <property type="entry name" value="PRK01346.1-4"/>
    <property type="match status" value="1"/>
</dbReference>
<dbReference type="InterPro" id="IPR036527">
    <property type="entry name" value="SCP2_sterol-bd_dom_sf"/>
</dbReference>
<dbReference type="Proteomes" id="UP000076512">
    <property type="component" value="Unassembled WGS sequence"/>
</dbReference>
<dbReference type="InterPro" id="IPR051554">
    <property type="entry name" value="Acetyltransferase_Eis"/>
</dbReference>
<gene>
    <name evidence="7" type="ORF">AWN90_14455</name>
</gene>
<dbReference type="HAMAP" id="MF_01812">
    <property type="entry name" value="Eis"/>
    <property type="match status" value="1"/>
</dbReference>
<dbReference type="EMBL" id="LWGR01000021">
    <property type="protein sequence ID" value="KZM68955.1"/>
    <property type="molecule type" value="Genomic_DNA"/>
</dbReference>
<evidence type="ECO:0000256" key="2">
    <source>
        <dbReference type="ARBA" id="ARBA00022488"/>
    </source>
</evidence>
<keyword evidence="2" id="KW-1036">Host cytoplasmic vesicle</keyword>
<dbReference type="SUPFAM" id="SSF55718">
    <property type="entry name" value="SCP-like"/>
    <property type="match status" value="1"/>
</dbReference>
<name>A0A164HZC7_9NOCA</name>